<dbReference type="Proteomes" id="UP000284277">
    <property type="component" value="Unassembled WGS sequence"/>
</dbReference>
<keyword evidence="2 4" id="KW-0813">Transport</keyword>
<dbReference type="RefSeq" id="WP_120195600.1">
    <property type="nucleotide sequence ID" value="NZ_MCIA01000006.1"/>
</dbReference>
<dbReference type="Gene3D" id="1.10.287.3240">
    <property type="match status" value="1"/>
</dbReference>
<protein>
    <recommendedName>
        <fullName evidence="4">V-type ATP synthase subunit D</fullName>
    </recommendedName>
    <alternativeName>
        <fullName evidence="4">V-ATPase subunit D</fullName>
    </alternativeName>
</protein>
<organism evidence="6 7">
    <name type="scientific">Lacrimispora algidixylanolytica</name>
    <dbReference type="NCBI Taxonomy" id="94868"/>
    <lineage>
        <taxon>Bacteria</taxon>
        <taxon>Bacillati</taxon>
        <taxon>Bacillota</taxon>
        <taxon>Clostridia</taxon>
        <taxon>Lachnospirales</taxon>
        <taxon>Lachnospiraceae</taxon>
        <taxon>Lacrimispora</taxon>
    </lineage>
</organism>
<sequence length="212" mass="24542">MEKLNVNPNRMELAELKSKLMVAKQGHELLKGKQDELVHRFVVVVNQSKKLRADVTEQFTGLYQEFALVGAEISPDFLEEAFMSSGNSSNIEVTEKSIMGVRVPQFDYSVSKEEISYPYSFSYTNSELDASLRKCHIMMEKIVLLAELEKTCELLTNEIEKIRRRVNALEFMTIPQLQESIRYIQMKLDENERGNLVRLIKVKNKTKKQMSK</sequence>
<accession>A0A419T7U0</accession>
<dbReference type="PANTHER" id="PTHR11671">
    <property type="entry name" value="V-TYPE ATP SYNTHASE SUBUNIT D"/>
    <property type="match status" value="1"/>
</dbReference>
<comment type="function">
    <text evidence="4">Produces ATP from ADP in the presence of a proton gradient across the membrane.</text>
</comment>
<comment type="similarity">
    <text evidence="1 4">Belongs to the V-ATPase D subunit family.</text>
</comment>
<keyword evidence="4" id="KW-0066">ATP synthesis</keyword>
<evidence type="ECO:0000313" key="7">
    <source>
        <dbReference type="Proteomes" id="UP000284277"/>
    </source>
</evidence>
<feature type="coiled-coil region" evidence="5">
    <location>
        <begin position="145"/>
        <end position="172"/>
    </location>
</feature>
<dbReference type="EMBL" id="MCIA01000006">
    <property type="protein sequence ID" value="RKD33551.1"/>
    <property type="molecule type" value="Genomic_DNA"/>
</dbReference>
<evidence type="ECO:0000256" key="2">
    <source>
        <dbReference type="ARBA" id="ARBA00022448"/>
    </source>
</evidence>
<dbReference type="GO" id="GO:0046933">
    <property type="term" value="F:proton-transporting ATP synthase activity, rotational mechanism"/>
    <property type="evidence" value="ECO:0007669"/>
    <property type="project" value="UniProtKB-UniRule"/>
</dbReference>
<evidence type="ECO:0000256" key="1">
    <source>
        <dbReference type="ARBA" id="ARBA00005850"/>
    </source>
</evidence>
<dbReference type="AlphaFoldDB" id="A0A419T7U0"/>
<dbReference type="InterPro" id="IPR002699">
    <property type="entry name" value="V_ATPase_D"/>
</dbReference>
<dbReference type="OrthoDB" id="9781718at2"/>
<dbReference type="HAMAP" id="MF_00271">
    <property type="entry name" value="ATP_synth_D_arch"/>
    <property type="match status" value="1"/>
</dbReference>
<reference evidence="6 7" key="1">
    <citation type="submission" date="2016-08" db="EMBL/GenBank/DDBJ databases">
        <title>A new outlook on sporulation: Clostridium algidixylanolyticum.</title>
        <authorList>
            <person name="Poppleton D.I."/>
            <person name="Gribaldo S."/>
        </authorList>
    </citation>
    <scope>NUCLEOTIDE SEQUENCE [LARGE SCALE GENOMIC DNA]</scope>
    <source>
        <strain evidence="6 7">SPL73</strain>
    </source>
</reference>
<dbReference type="GO" id="GO:0042777">
    <property type="term" value="P:proton motive force-driven plasma membrane ATP synthesis"/>
    <property type="evidence" value="ECO:0007669"/>
    <property type="project" value="UniProtKB-UniRule"/>
</dbReference>
<dbReference type="GO" id="GO:0005524">
    <property type="term" value="F:ATP binding"/>
    <property type="evidence" value="ECO:0007669"/>
    <property type="project" value="UniProtKB-UniRule"/>
</dbReference>
<gene>
    <name evidence="4" type="primary">atpD</name>
    <name evidence="6" type="ORF">BET01_13490</name>
</gene>
<keyword evidence="4" id="KW-0375">Hydrogen ion transport</keyword>
<name>A0A419T7U0_9FIRM</name>
<evidence type="ECO:0000256" key="3">
    <source>
        <dbReference type="ARBA" id="ARBA00023065"/>
    </source>
</evidence>
<keyword evidence="5" id="KW-0175">Coiled coil</keyword>
<dbReference type="NCBIfam" id="TIGR00309">
    <property type="entry name" value="V_ATPase_subD"/>
    <property type="match status" value="1"/>
</dbReference>
<keyword evidence="7" id="KW-1185">Reference proteome</keyword>
<dbReference type="Pfam" id="PF01813">
    <property type="entry name" value="ATP-synt_D"/>
    <property type="match status" value="1"/>
</dbReference>
<evidence type="ECO:0000256" key="5">
    <source>
        <dbReference type="SAM" id="Coils"/>
    </source>
</evidence>
<dbReference type="GO" id="GO:0046961">
    <property type="term" value="F:proton-transporting ATPase activity, rotational mechanism"/>
    <property type="evidence" value="ECO:0007669"/>
    <property type="project" value="InterPro"/>
</dbReference>
<proteinExistence type="inferred from homology"/>
<comment type="caution">
    <text evidence="6">The sequence shown here is derived from an EMBL/GenBank/DDBJ whole genome shotgun (WGS) entry which is preliminary data.</text>
</comment>
<evidence type="ECO:0000313" key="6">
    <source>
        <dbReference type="EMBL" id="RKD33551.1"/>
    </source>
</evidence>
<evidence type="ECO:0000256" key="4">
    <source>
        <dbReference type="HAMAP-Rule" id="MF_00271"/>
    </source>
</evidence>
<keyword evidence="3 4" id="KW-0406">Ion transport</keyword>